<dbReference type="AlphaFoldDB" id="A0A9J5W7C0"/>
<reference evidence="1 2" key="1">
    <citation type="submission" date="2020-09" db="EMBL/GenBank/DDBJ databases">
        <title>De no assembly of potato wild relative species, Solanum commersonii.</title>
        <authorList>
            <person name="Cho K."/>
        </authorList>
    </citation>
    <scope>NUCLEOTIDE SEQUENCE [LARGE SCALE GENOMIC DNA]</scope>
    <source>
        <strain evidence="1">LZ3.2</strain>
        <tissue evidence="1">Leaf</tissue>
    </source>
</reference>
<dbReference type="Proteomes" id="UP000824120">
    <property type="component" value="Chromosome 12"/>
</dbReference>
<keyword evidence="2" id="KW-1185">Reference proteome</keyword>
<protein>
    <submittedName>
        <fullName evidence="1">Uncharacterized protein</fullName>
    </submittedName>
</protein>
<proteinExistence type="predicted"/>
<organism evidence="1 2">
    <name type="scientific">Solanum commersonii</name>
    <name type="common">Commerson's wild potato</name>
    <name type="synonym">Commerson's nightshade</name>
    <dbReference type="NCBI Taxonomy" id="4109"/>
    <lineage>
        <taxon>Eukaryota</taxon>
        <taxon>Viridiplantae</taxon>
        <taxon>Streptophyta</taxon>
        <taxon>Embryophyta</taxon>
        <taxon>Tracheophyta</taxon>
        <taxon>Spermatophyta</taxon>
        <taxon>Magnoliopsida</taxon>
        <taxon>eudicotyledons</taxon>
        <taxon>Gunneridae</taxon>
        <taxon>Pentapetalae</taxon>
        <taxon>asterids</taxon>
        <taxon>lamiids</taxon>
        <taxon>Solanales</taxon>
        <taxon>Solanaceae</taxon>
        <taxon>Solanoideae</taxon>
        <taxon>Solaneae</taxon>
        <taxon>Solanum</taxon>
    </lineage>
</organism>
<evidence type="ECO:0000313" key="1">
    <source>
        <dbReference type="EMBL" id="KAG5571517.1"/>
    </source>
</evidence>
<gene>
    <name evidence="1" type="ORF">H5410_061283</name>
</gene>
<dbReference type="EMBL" id="JACXVP010000012">
    <property type="protein sequence ID" value="KAG5571517.1"/>
    <property type="molecule type" value="Genomic_DNA"/>
</dbReference>
<name>A0A9J5W7C0_SOLCO</name>
<accession>A0A9J5W7C0</accession>
<sequence length="104" mass="12400">MKTRRIFKNPMVENTRTDNCFFVHDIMQRWVCLMTKKNKGRAEITSSVFGMLVYVIWREKNKIKFENGGMITDEVLKVIVIHIHIKSQTRAKWKITLQQLKAYP</sequence>
<comment type="caution">
    <text evidence="1">The sequence shown here is derived from an EMBL/GenBank/DDBJ whole genome shotgun (WGS) entry which is preliminary data.</text>
</comment>
<evidence type="ECO:0000313" key="2">
    <source>
        <dbReference type="Proteomes" id="UP000824120"/>
    </source>
</evidence>